<name>A0A953L8E7_9BACT</name>
<dbReference type="EMBL" id="JAHVHU010000005">
    <property type="protein sequence ID" value="MBY5957600.1"/>
    <property type="molecule type" value="Genomic_DNA"/>
</dbReference>
<keyword evidence="3" id="KW-1185">Reference proteome</keyword>
<dbReference type="RefSeq" id="WP_222579119.1">
    <property type="nucleotide sequence ID" value="NZ_JAHVHU010000005.1"/>
</dbReference>
<evidence type="ECO:0000259" key="1">
    <source>
        <dbReference type="Pfam" id="PF04734"/>
    </source>
</evidence>
<dbReference type="Gene3D" id="2.60.120.260">
    <property type="entry name" value="Galactose-binding domain-like"/>
    <property type="match status" value="1"/>
</dbReference>
<dbReference type="InterPro" id="IPR031329">
    <property type="entry name" value="NEUT/ALK_ceramidase_N"/>
</dbReference>
<dbReference type="InterPro" id="IPR008979">
    <property type="entry name" value="Galactose-bd-like_sf"/>
</dbReference>
<accession>A0A953L8E7</accession>
<reference evidence="2" key="1">
    <citation type="submission" date="2021-06" db="EMBL/GenBank/DDBJ databases">
        <title>44 bacteria genomes isolated from Dapeng, Shenzhen.</title>
        <authorList>
            <person name="Zheng W."/>
            <person name="Yu S."/>
            <person name="Huang Y."/>
        </authorList>
    </citation>
    <scope>NUCLEOTIDE SEQUENCE</scope>
    <source>
        <strain evidence="2">DP5N28-2</strain>
    </source>
</reference>
<comment type="caution">
    <text evidence="2">The sequence shown here is derived from an EMBL/GenBank/DDBJ whole genome shotgun (WGS) entry which is preliminary data.</text>
</comment>
<dbReference type="Pfam" id="PF04734">
    <property type="entry name" value="Ceramidase_alk"/>
    <property type="match status" value="1"/>
</dbReference>
<organism evidence="2 3">
    <name type="scientific">Membranihabitans marinus</name>
    <dbReference type="NCBI Taxonomy" id="1227546"/>
    <lineage>
        <taxon>Bacteria</taxon>
        <taxon>Pseudomonadati</taxon>
        <taxon>Bacteroidota</taxon>
        <taxon>Saprospiria</taxon>
        <taxon>Saprospirales</taxon>
        <taxon>Saprospiraceae</taxon>
        <taxon>Membranihabitans</taxon>
    </lineage>
</organism>
<proteinExistence type="predicted"/>
<evidence type="ECO:0000313" key="3">
    <source>
        <dbReference type="Proteomes" id="UP000753961"/>
    </source>
</evidence>
<protein>
    <submittedName>
        <fullName evidence="2">Neutral/alkaline non-lysosomal ceramidase N-terminal domain-containing protein</fullName>
    </submittedName>
</protein>
<evidence type="ECO:0000313" key="2">
    <source>
        <dbReference type="EMBL" id="MBY5957600.1"/>
    </source>
</evidence>
<sequence>MKITLLPLFFLLMLFLPEKSTGQTQNLINSGLARIDITPEIPIRLTGYSGRDVPFEGVSQKLWAKALAMGETKELSVLITVDLLGIPGNVTQKVRSELARETGIQNIQLAISASHTHSGPQIGNILSHFHKPLSPDELAEVAMYANNLVPKLVQVARAAIADRALSVLSVSWGEVDFAVNRRLSINPDGPVDHALPVLQVRSPDGKLRGLMVNYACHAVTFGPENNTVHGDWVGEAQAQMEANHSDVVAMVTIGCGADQNSSPRMNTADPQKNFEYIHNQGKRIADEVERLLNLNQNWKELSQAPVGQMKYHTLKFADEPDPRELAKDAMEQGRSANYSHLLLSRMARSEDIPMEIEYPIQVWNFGSEFSMVFLAGEVVMDYGLRLKERLGVANVWINAYANDMPCYIASRRVIDEGGYEALGSMKGYEKPSALSPEVEEEVIQGVYDLLPPDVERGLVLGHGSDDRITLPARRGHGIGPNIEYMPEWKAFGWFRSDDRVEWAVNVSKAGTYEVWMEWSVSDAQAGKSFVLEVKNDSLSAKVEPSGSWDTFKMKKIGAIRLVPGKQKIIFRPGSKFGTDHALLDLREVVLIPEN</sequence>
<dbReference type="Proteomes" id="UP000753961">
    <property type="component" value="Unassembled WGS sequence"/>
</dbReference>
<feature type="domain" description="Neutral/alkaline non-lysosomal ceramidase N-terminal" evidence="1">
    <location>
        <begin position="31"/>
        <end position="247"/>
    </location>
</feature>
<dbReference type="AlphaFoldDB" id="A0A953L8E7"/>
<dbReference type="SUPFAM" id="SSF49785">
    <property type="entry name" value="Galactose-binding domain-like"/>
    <property type="match status" value="1"/>
</dbReference>
<gene>
    <name evidence="2" type="ORF">KUV50_05595</name>
</gene>